<keyword evidence="1" id="KW-0812">Transmembrane</keyword>
<evidence type="ECO:0000313" key="2">
    <source>
        <dbReference type="EMBL" id="RZC26329.1"/>
    </source>
</evidence>
<gene>
    <name evidence="2" type="ORF">D0Y65_004811</name>
</gene>
<evidence type="ECO:0000313" key="3">
    <source>
        <dbReference type="Proteomes" id="UP000289340"/>
    </source>
</evidence>
<reference evidence="2 3" key="1">
    <citation type="submission" date="2018-09" db="EMBL/GenBank/DDBJ databases">
        <title>A high-quality reference genome of wild soybean provides a powerful tool to mine soybean genomes.</title>
        <authorList>
            <person name="Xie M."/>
            <person name="Chung C.Y.L."/>
            <person name="Li M.-W."/>
            <person name="Wong F.-L."/>
            <person name="Chan T.-F."/>
            <person name="Lam H.-M."/>
        </authorList>
    </citation>
    <scope>NUCLEOTIDE SEQUENCE [LARGE SCALE GENOMIC DNA]</scope>
    <source>
        <strain evidence="3">cv. W05</strain>
        <tissue evidence="2">Hypocotyl of etiolated seedlings</tissue>
    </source>
</reference>
<proteinExistence type="predicted"/>
<protein>
    <submittedName>
        <fullName evidence="2">ABC transporter G family member 39</fullName>
    </submittedName>
</protein>
<comment type="caution">
    <text evidence="2">The sequence shown here is derived from an EMBL/GenBank/DDBJ whole genome shotgun (WGS) entry which is preliminary data.</text>
</comment>
<accession>A0A445LSN0</accession>
<evidence type="ECO:0000256" key="1">
    <source>
        <dbReference type="SAM" id="Phobius"/>
    </source>
</evidence>
<dbReference type="PANTHER" id="PTHR48040">
    <property type="entry name" value="PLEIOTROPIC DRUG RESISTANCE PROTEIN 1-LIKE ISOFORM X1"/>
    <property type="match status" value="1"/>
</dbReference>
<keyword evidence="3" id="KW-1185">Reference proteome</keyword>
<organism evidence="2 3">
    <name type="scientific">Glycine soja</name>
    <name type="common">Wild soybean</name>
    <dbReference type="NCBI Taxonomy" id="3848"/>
    <lineage>
        <taxon>Eukaryota</taxon>
        <taxon>Viridiplantae</taxon>
        <taxon>Streptophyta</taxon>
        <taxon>Embryophyta</taxon>
        <taxon>Tracheophyta</taxon>
        <taxon>Spermatophyta</taxon>
        <taxon>Magnoliopsida</taxon>
        <taxon>eudicotyledons</taxon>
        <taxon>Gunneridae</taxon>
        <taxon>Pentapetalae</taxon>
        <taxon>rosids</taxon>
        <taxon>fabids</taxon>
        <taxon>Fabales</taxon>
        <taxon>Fabaceae</taxon>
        <taxon>Papilionoideae</taxon>
        <taxon>50 kb inversion clade</taxon>
        <taxon>NPAAA clade</taxon>
        <taxon>indigoferoid/millettioid clade</taxon>
        <taxon>Phaseoleae</taxon>
        <taxon>Glycine</taxon>
        <taxon>Glycine subgen. Soja</taxon>
    </lineage>
</organism>
<dbReference type="Proteomes" id="UP000289340">
    <property type="component" value="Chromosome 2"/>
</dbReference>
<keyword evidence="1" id="KW-0472">Membrane</keyword>
<dbReference type="AlphaFoldDB" id="A0A445LSN0"/>
<keyword evidence="1" id="KW-1133">Transmembrane helix</keyword>
<dbReference type="EMBL" id="QZWG01000002">
    <property type="protein sequence ID" value="RZC26329.1"/>
    <property type="molecule type" value="Genomic_DNA"/>
</dbReference>
<feature type="transmembrane region" description="Helical" evidence="1">
    <location>
        <begin position="64"/>
        <end position="82"/>
    </location>
</feature>
<dbReference type="PANTHER" id="PTHR48040:SF42">
    <property type="entry name" value="ABC TRANSPORTER DOMAIN-CONTAINING PROTEIN"/>
    <property type="match status" value="1"/>
</dbReference>
<feature type="non-terminal residue" evidence="2">
    <location>
        <position position="1"/>
    </location>
</feature>
<name>A0A445LSN0_GLYSO</name>
<feature type="transmembrane region" description="Helical" evidence="1">
    <location>
        <begin position="36"/>
        <end position="52"/>
    </location>
</feature>
<sequence length="87" mass="10181">NNMEVKGKSAFEVSSLLQGPNGTSVTIQQIPVWWRWYYWAFPISWTLYGLITSQLGDNNAELEIQGWVILFVFVFAYGIKFLNFQRR</sequence>